<dbReference type="EMBL" id="SODD01000004">
    <property type="protein sequence ID" value="TDW25529.1"/>
    <property type="molecule type" value="Genomic_DNA"/>
</dbReference>
<dbReference type="PANTHER" id="PTHR10438:SF468">
    <property type="entry name" value="THIOREDOXIN-1-RELATED"/>
    <property type="match status" value="1"/>
</dbReference>
<name>A0A4R8A591_9FIRM</name>
<dbReference type="Gene3D" id="3.40.30.10">
    <property type="entry name" value="Glutaredoxin"/>
    <property type="match status" value="1"/>
</dbReference>
<feature type="domain" description="Thioredoxin" evidence="1">
    <location>
        <begin position="1"/>
        <end position="111"/>
    </location>
</feature>
<dbReference type="Proteomes" id="UP000294743">
    <property type="component" value="Unassembled WGS sequence"/>
</dbReference>
<dbReference type="PANTHER" id="PTHR10438">
    <property type="entry name" value="THIOREDOXIN"/>
    <property type="match status" value="1"/>
</dbReference>
<reference evidence="2 3" key="1">
    <citation type="submission" date="2019-03" db="EMBL/GenBank/DDBJ databases">
        <title>Genomic Encyclopedia of Type Strains, Phase IV (KMG-IV): sequencing the most valuable type-strain genomes for metagenomic binning, comparative biology and taxonomic classification.</title>
        <authorList>
            <person name="Goeker M."/>
        </authorList>
    </citation>
    <scope>NUCLEOTIDE SEQUENCE [LARGE SCALE GENOMIC DNA]</scope>
    <source>
        <strain evidence="2 3">DSM 28867</strain>
    </source>
</reference>
<dbReference type="InterPro" id="IPR036249">
    <property type="entry name" value="Thioredoxin-like_sf"/>
</dbReference>
<organism evidence="2 3">
    <name type="scientific">Breznakia blatticola</name>
    <dbReference type="NCBI Taxonomy" id="1754012"/>
    <lineage>
        <taxon>Bacteria</taxon>
        <taxon>Bacillati</taxon>
        <taxon>Bacillota</taxon>
        <taxon>Erysipelotrichia</taxon>
        <taxon>Erysipelotrichales</taxon>
        <taxon>Erysipelotrichaceae</taxon>
        <taxon>Breznakia</taxon>
    </lineage>
</organism>
<dbReference type="CDD" id="cd02947">
    <property type="entry name" value="TRX_family"/>
    <property type="match status" value="1"/>
</dbReference>
<dbReference type="GO" id="GO:0016853">
    <property type="term" value="F:isomerase activity"/>
    <property type="evidence" value="ECO:0007669"/>
    <property type="project" value="UniProtKB-KW"/>
</dbReference>
<dbReference type="PROSITE" id="PS51352">
    <property type="entry name" value="THIOREDOXIN_2"/>
    <property type="match status" value="1"/>
</dbReference>
<sequence>MALKEGMQILESVEQFEELYKKEGVVVFTFSADWCPDCRFIEPFMPKLVEKYSDYDFVYVDRDKFIDLAIGLQIMGIPSFVAIKNGKEEARFVSKLRKSEKEIDDFLGALR</sequence>
<evidence type="ECO:0000313" key="2">
    <source>
        <dbReference type="EMBL" id="TDW25529.1"/>
    </source>
</evidence>
<accession>A0A4R8A591</accession>
<dbReference type="InterPro" id="IPR050620">
    <property type="entry name" value="Thioredoxin_H-type-like"/>
</dbReference>
<evidence type="ECO:0000313" key="3">
    <source>
        <dbReference type="Proteomes" id="UP000294743"/>
    </source>
</evidence>
<evidence type="ECO:0000259" key="1">
    <source>
        <dbReference type="PROSITE" id="PS51352"/>
    </source>
</evidence>
<keyword evidence="3" id="KW-1185">Reference proteome</keyword>
<comment type="caution">
    <text evidence="2">The sequence shown here is derived from an EMBL/GenBank/DDBJ whole genome shotgun (WGS) entry which is preliminary data.</text>
</comment>
<dbReference type="InterPro" id="IPR013766">
    <property type="entry name" value="Thioredoxin_domain"/>
</dbReference>
<protein>
    <submittedName>
        <fullName evidence="2">Thiol-disulfide isomerase/thioredoxin</fullName>
    </submittedName>
</protein>
<gene>
    <name evidence="2" type="ORF">EDD63_10457</name>
</gene>
<proteinExistence type="predicted"/>
<dbReference type="AlphaFoldDB" id="A0A4R8A591"/>
<dbReference type="Pfam" id="PF00085">
    <property type="entry name" value="Thioredoxin"/>
    <property type="match status" value="1"/>
</dbReference>
<dbReference type="SUPFAM" id="SSF52833">
    <property type="entry name" value="Thioredoxin-like"/>
    <property type="match status" value="1"/>
</dbReference>
<keyword evidence="2" id="KW-0413">Isomerase</keyword>